<gene>
    <name evidence="10" type="ORF">MNBD_ACTINO02-2188</name>
</gene>
<evidence type="ECO:0000256" key="1">
    <source>
        <dbReference type="ARBA" id="ARBA00004651"/>
    </source>
</evidence>
<dbReference type="InterPro" id="IPR003838">
    <property type="entry name" value="ABC3_permease_C"/>
</dbReference>
<feature type="transmembrane region" description="Helical" evidence="7">
    <location>
        <begin position="25"/>
        <end position="47"/>
    </location>
</feature>
<reference evidence="10" key="1">
    <citation type="submission" date="2018-06" db="EMBL/GenBank/DDBJ databases">
        <authorList>
            <person name="Zhirakovskaya E."/>
        </authorList>
    </citation>
    <scope>NUCLEOTIDE SEQUENCE</scope>
</reference>
<dbReference type="Pfam" id="PF02687">
    <property type="entry name" value="FtsX"/>
    <property type="match status" value="1"/>
</dbReference>
<keyword evidence="5 7" id="KW-0472">Membrane</keyword>
<evidence type="ECO:0000313" key="10">
    <source>
        <dbReference type="EMBL" id="VAV92300.1"/>
    </source>
</evidence>
<evidence type="ECO:0008006" key="11">
    <source>
        <dbReference type="Google" id="ProtNLM"/>
    </source>
</evidence>
<dbReference type="GO" id="GO:0005886">
    <property type="term" value="C:plasma membrane"/>
    <property type="evidence" value="ECO:0007669"/>
    <property type="project" value="UniProtKB-SubCell"/>
</dbReference>
<keyword evidence="2" id="KW-1003">Cell membrane</keyword>
<evidence type="ECO:0000256" key="7">
    <source>
        <dbReference type="SAM" id="Phobius"/>
    </source>
</evidence>
<keyword evidence="3 7" id="KW-0812">Transmembrane</keyword>
<sequence length="393" mass="40738">MRSRLRPIDLFALSMRGLFARPFRAVLTSIGIGIGIAAIVAVIGISASGRAALLATLDDLGTNLLRVTPGAGIFGQASDVPEDAVAMVSRIGPVEDVTGITIVDATVRRSDFVSKLDTGGLTVVSATPRLLEVIRGDVADGRFLEDGLEAVPVVVLGSTAAERLGIRSVVPAVRVLIGDEWFGVTGILESFPIHPDLDRTVFVSYESAATFLDGKPEPTAIYVRANPLSINDVAEVIPATVAPEAPDTVEITRPSDALVARKAADETLTSLLIGLGAVALLVAGVAIANIMVMSILERRMEIGVRRSLGATRRHIRLQFIVESMALAGFGGLAGVVLGAGITVGYAANRDVMVSIPMAGIAASVGAALALGALAGVYPAVRASRIDPAEAVRR</sequence>
<comment type="subcellular location">
    <subcellularLocation>
        <location evidence="1">Cell membrane</location>
        <topology evidence="1">Multi-pass membrane protein</topology>
    </subcellularLocation>
</comment>
<feature type="transmembrane region" description="Helical" evidence="7">
    <location>
        <begin position="317"/>
        <end position="347"/>
    </location>
</feature>
<comment type="similarity">
    <text evidence="6">Belongs to the ABC-4 integral membrane protein family.</text>
</comment>
<dbReference type="AlphaFoldDB" id="A0A3B0RH07"/>
<evidence type="ECO:0000259" key="8">
    <source>
        <dbReference type="Pfam" id="PF02687"/>
    </source>
</evidence>
<evidence type="ECO:0000256" key="5">
    <source>
        <dbReference type="ARBA" id="ARBA00023136"/>
    </source>
</evidence>
<dbReference type="Pfam" id="PF12704">
    <property type="entry name" value="MacB_PCD"/>
    <property type="match status" value="1"/>
</dbReference>
<feature type="transmembrane region" description="Helical" evidence="7">
    <location>
        <begin position="353"/>
        <end position="377"/>
    </location>
</feature>
<proteinExistence type="inferred from homology"/>
<protein>
    <recommendedName>
        <fullName evidence="11">ABC transporter permease</fullName>
    </recommendedName>
</protein>
<feature type="transmembrane region" description="Helical" evidence="7">
    <location>
        <begin position="271"/>
        <end position="296"/>
    </location>
</feature>
<evidence type="ECO:0000259" key="9">
    <source>
        <dbReference type="Pfam" id="PF12704"/>
    </source>
</evidence>
<dbReference type="GO" id="GO:0022857">
    <property type="term" value="F:transmembrane transporter activity"/>
    <property type="evidence" value="ECO:0007669"/>
    <property type="project" value="TreeGrafter"/>
</dbReference>
<evidence type="ECO:0000256" key="3">
    <source>
        <dbReference type="ARBA" id="ARBA00022692"/>
    </source>
</evidence>
<organism evidence="10">
    <name type="scientific">hydrothermal vent metagenome</name>
    <dbReference type="NCBI Taxonomy" id="652676"/>
    <lineage>
        <taxon>unclassified sequences</taxon>
        <taxon>metagenomes</taxon>
        <taxon>ecological metagenomes</taxon>
    </lineage>
</organism>
<feature type="domain" description="MacB-like periplasmic core" evidence="9">
    <location>
        <begin position="26"/>
        <end position="234"/>
    </location>
</feature>
<accession>A0A3B0RH07</accession>
<dbReference type="PANTHER" id="PTHR30572:SF4">
    <property type="entry name" value="ABC TRANSPORTER PERMEASE YTRF"/>
    <property type="match status" value="1"/>
</dbReference>
<dbReference type="InterPro" id="IPR050250">
    <property type="entry name" value="Macrolide_Exporter_MacB"/>
</dbReference>
<evidence type="ECO:0000256" key="4">
    <source>
        <dbReference type="ARBA" id="ARBA00022989"/>
    </source>
</evidence>
<evidence type="ECO:0000256" key="6">
    <source>
        <dbReference type="ARBA" id="ARBA00038076"/>
    </source>
</evidence>
<evidence type="ECO:0000256" key="2">
    <source>
        <dbReference type="ARBA" id="ARBA00022475"/>
    </source>
</evidence>
<dbReference type="PANTHER" id="PTHR30572">
    <property type="entry name" value="MEMBRANE COMPONENT OF TRANSPORTER-RELATED"/>
    <property type="match status" value="1"/>
</dbReference>
<feature type="domain" description="ABC3 transporter permease C-terminal" evidence="8">
    <location>
        <begin position="275"/>
        <end position="387"/>
    </location>
</feature>
<dbReference type="EMBL" id="UOEK01000024">
    <property type="protein sequence ID" value="VAV92300.1"/>
    <property type="molecule type" value="Genomic_DNA"/>
</dbReference>
<keyword evidence="4 7" id="KW-1133">Transmembrane helix</keyword>
<dbReference type="InterPro" id="IPR025857">
    <property type="entry name" value="MacB_PCD"/>
</dbReference>
<name>A0A3B0RH07_9ZZZZ</name>